<dbReference type="Gene3D" id="3.60.10.10">
    <property type="entry name" value="Endonuclease/exonuclease/phosphatase"/>
    <property type="match status" value="1"/>
</dbReference>
<keyword evidence="1" id="KW-0732">Signal</keyword>
<dbReference type="SUPFAM" id="SSF56219">
    <property type="entry name" value="DNase I-like"/>
    <property type="match status" value="1"/>
</dbReference>
<dbReference type="RefSeq" id="WP_346150191.1">
    <property type="nucleotide sequence ID" value="NZ_BAAATE010000015.1"/>
</dbReference>
<feature type="chain" id="PRO_5047244742" description="Endonuclease/exonuclease/phosphatase domain-containing protein" evidence="1">
    <location>
        <begin position="31"/>
        <end position="348"/>
    </location>
</feature>
<accession>A0ABN3SCQ7</accession>
<name>A0ABN3SCQ7_9ACTN</name>
<dbReference type="EMBL" id="BAAATE010000015">
    <property type="protein sequence ID" value="GAA2674013.1"/>
    <property type="molecule type" value="Genomic_DNA"/>
</dbReference>
<organism evidence="3 4">
    <name type="scientific">Nonomuraea recticatena</name>
    <dbReference type="NCBI Taxonomy" id="46178"/>
    <lineage>
        <taxon>Bacteria</taxon>
        <taxon>Bacillati</taxon>
        <taxon>Actinomycetota</taxon>
        <taxon>Actinomycetes</taxon>
        <taxon>Streptosporangiales</taxon>
        <taxon>Streptosporangiaceae</taxon>
        <taxon>Nonomuraea</taxon>
    </lineage>
</organism>
<dbReference type="Pfam" id="PF03372">
    <property type="entry name" value="Exo_endo_phos"/>
    <property type="match status" value="1"/>
</dbReference>
<protein>
    <recommendedName>
        <fullName evidence="2">Endonuclease/exonuclease/phosphatase domain-containing protein</fullName>
    </recommendedName>
</protein>
<dbReference type="PROSITE" id="PS51318">
    <property type="entry name" value="TAT"/>
    <property type="match status" value="1"/>
</dbReference>
<proteinExistence type="predicted"/>
<sequence length="348" mass="37172">MSPFSRRDLFRTSAAAATVAAGAGLLPATAAATTSATFDAAGRPAASVRVVTWNIYKGGHGLGAGNLPHVLDQLVELRPDIYLAVETYGSGEAIREALSRGAGHGRYTGVQITDRPAGKDNLWIFTHLPIAHVYPKPAGGTHITDFNLGGIRVRLADGQELNAFVTWINYTDPWVGYLIDENAAGVRAGLTPRHTAEQVVAADQRQTAQLREVVDRHLPAMLAGNTDPLVIGGDLNTVPAEDWSATWAAAPNHLGTSYPLTATKVVTDAGFVDTFRAAHPDAGVVEGRTWSPLPTERLITPQRIDMIFARGPVAVEGAQVVDQRMRRHGPGTFYSDHAAVVADLRLSR</sequence>
<evidence type="ECO:0000313" key="4">
    <source>
        <dbReference type="Proteomes" id="UP001501666"/>
    </source>
</evidence>
<evidence type="ECO:0000259" key="2">
    <source>
        <dbReference type="Pfam" id="PF03372"/>
    </source>
</evidence>
<evidence type="ECO:0000313" key="3">
    <source>
        <dbReference type="EMBL" id="GAA2674013.1"/>
    </source>
</evidence>
<reference evidence="3 4" key="1">
    <citation type="journal article" date="2019" name="Int. J. Syst. Evol. Microbiol.">
        <title>The Global Catalogue of Microorganisms (GCM) 10K type strain sequencing project: providing services to taxonomists for standard genome sequencing and annotation.</title>
        <authorList>
            <consortium name="The Broad Institute Genomics Platform"/>
            <consortium name="The Broad Institute Genome Sequencing Center for Infectious Disease"/>
            <person name="Wu L."/>
            <person name="Ma J."/>
        </authorList>
    </citation>
    <scope>NUCLEOTIDE SEQUENCE [LARGE SCALE GENOMIC DNA]</scope>
    <source>
        <strain evidence="3 4">JCM 6835</strain>
    </source>
</reference>
<gene>
    <name evidence="3" type="ORF">GCM10010412_054870</name>
</gene>
<dbReference type="PANTHER" id="PTHR41349">
    <property type="match status" value="1"/>
</dbReference>
<dbReference type="Proteomes" id="UP001501666">
    <property type="component" value="Unassembled WGS sequence"/>
</dbReference>
<comment type="caution">
    <text evidence="3">The sequence shown here is derived from an EMBL/GenBank/DDBJ whole genome shotgun (WGS) entry which is preliminary data.</text>
</comment>
<feature type="signal peptide" evidence="1">
    <location>
        <begin position="1"/>
        <end position="30"/>
    </location>
</feature>
<keyword evidence="4" id="KW-1185">Reference proteome</keyword>
<dbReference type="InterPro" id="IPR006311">
    <property type="entry name" value="TAT_signal"/>
</dbReference>
<evidence type="ECO:0000256" key="1">
    <source>
        <dbReference type="SAM" id="SignalP"/>
    </source>
</evidence>
<feature type="domain" description="Endonuclease/exonuclease/phosphatase" evidence="2">
    <location>
        <begin position="51"/>
        <end position="337"/>
    </location>
</feature>
<dbReference type="InterPro" id="IPR036691">
    <property type="entry name" value="Endo/exonu/phosph_ase_sf"/>
</dbReference>
<dbReference type="InterPro" id="IPR005135">
    <property type="entry name" value="Endo/exonuclease/phosphatase"/>
</dbReference>
<dbReference type="PANTHER" id="PTHR41349:SF1">
    <property type="entry name" value="PROTEIN CBG08683"/>
    <property type="match status" value="1"/>
</dbReference>